<organism evidence="1 2">
    <name type="scientific">Metabacillus hrfriensis</name>
    <dbReference type="NCBI Taxonomy" id="3048891"/>
    <lineage>
        <taxon>Bacteria</taxon>
        <taxon>Bacillati</taxon>
        <taxon>Bacillota</taxon>
        <taxon>Bacilli</taxon>
        <taxon>Bacillales</taxon>
        <taxon>Bacillaceae</taxon>
        <taxon>Metabacillus</taxon>
    </lineage>
</organism>
<protein>
    <submittedName>
        <fullName evidence="1">RNA 2',3'-cyclic phosphodiesterase</fullName>
    </submittedName>
</protein>
<reference evidence="2" key="1">
    <citation type="journal article" date="2025" name="Aquaculture">
        <title>Assessment of the bioflocculant production and safety properties of Metabacillus hrfriensis sp. nov. based on phenotypic and whole-genome sequencing analysis.</title>
        <authorList>
            <person name="Zhang R."/>
            <person name="Zhao Z."/>
            <person name="Luo L."/>
            <person name="Wang S."/>
            <person name="Guo K."/>
            <person name="Xu W."/>
        </authorList>
    </citation>
    <scope>NUCLEOTIDE SEQUENCE [LARGE SCALE GENOMIC DNA]</scope>
    <source>
        <strain evidence="2">CT-WN-B3</strain>
    </source>
</reference>
<proteinExistence type="predicted"/>
<name>A0ACD4R8S0_9BACI</name>
<evidence type="ECO:0000313" key="1">
    <source>
        <dbReference type="EMBL" id="WHZ56885.1"/>
    </source>
</evidence>
<gene>
    <name evidence="1" type="primary">thpR</name>
    <name evidence="1" type="ORF">QLQ22_19675</name>
</gene>
<dbReference type="Proteomes" id="UP001226091">
    <property type="component" value="Chromosome"/>
</dbReference>
<sequence length="184" mass="21551">MTALKHYFIGISLPEETAKSIYNQAFSLREEKQFKSWVHPLDYHLTLAFLGHPESENQLEQVKHDLEKSLVNNHAFQLQTTTFQTFGRPQSPRIFWLGTEDSKKLAELRSQVYHICKHADFKLDERPFTPHVTIAKKWISEENFLDQRIASPEQKSFTVAGVDLFETNLDKIPKYHSIHNVMLR</sequence>
<accession>A0ACD4R8S0</accession>
<keyword evidence="2" id="KW-1185">Reference proteome</keyword>
<dbReference type="EMBL" id="CP126116">
    <property type="protein sequence ID" value="WHZ56885.1"/>
    <property type="molecule type" value="Genomic_DNA"/>
</dbReference>
<evidence type="ECO:0000313" key="2">
    <source>
        <dbReference type="Proteomes" id="UP001226091"/>
    </source>
</evidence>